<accession>A0A075UWZ5</accession>
<name>A0A075UWZ5_9PSEU</name>
<sequence length="94" mass="10114">MLDGAGRDTRWPDLANAVHWLVDDTPWDVVDPATSIGTILRDGHEGDAIREVVAAVVAVSDRQGPTSSDAAWFGDSGWSEVRRLATQALTCLEP</sequence>
<dbReference type="AlphaFoldDB" id="A0A075UWZ5"/>
<dbReference type="NCBIfam" id="NF047838">
    <property type="entry name" value="SCO4402_fam"/>
    <property type="match status" value="1"/>
</dbReference>
<dbReference type="EMBL" id="CP008953">
    <property type="protein sequence ID" value="AIG77518.1"/>
    <property type="molecule type" value="Genomic_DNA"/>
</dbReference>
<dbReference type="KEGG" id="aja:AJAP_23325"/>
<reference evidence="1 2" key="1">
    <citation type="journal article" date="2014" name="J. Biotechnol.">
        <title>Complete genome sequence of the actinobacterium Amycolatopsis japonica MG417-CF17(T) (=DSM 44213T) producing (S,S)-N,N'-ethylenediaminedisuccinic acid.</title>
        <authorList>
            <person name="Stegmann E."/>
            <person name="Albersmeier A."/>
            <person name="Spohn M."/>
            <person name="Gert H."/>
            <person name="Weber T."/>
            <person name="Wohlleben W."/>
            <person name="Kalinowski J."/>
            <person name="Ruckert C."/>
        </authorList>
    </citation>
    <scope>NUCLEOTIDE SEQUENCE [LARGE SCALE GENOMIC DNA]</scope>
    <source>
        <strain evidence="2">MG417-CF17 (DSM 44213)</strain>
    </source>
</reference>
<dbReference type="Proteomes" id="UP000028492">
    <property type="component" value="Chromosome"/>
</dbReference>
<evidence type="ECO:0000313" key="2">
    <source>
        <dbReference type="Proteomes" id="UP000028492"/>
    </source>
</evidence>
<dbReference type="Pfam" id="PF25656">
    <property type="entry name" value="DUF7945"/>
    <property type="match status" value="1"/>
</dbReference>
<evidence type="ECO:0000313" key="1">
    <source>
        <dbReference type="EMBL" id="AIG77518.1"/>
    </source>
</evidence>
<dbReference type="HOGENOM" id="CLU_2285523_0_0_11"/>
<protein>
    <submittedName>
        <fullName evidence="1">Uncharacterized protein</fullName>
    </submittedName>
</protein>
<keyword evidence="2" id="KW-1185">Reference proteome</keyword>
<proteinExistence type="predicted"/>
<organism evidence="1 2">
    <name type="scientific">Amycolatopsis japonica</name>
    <dbReference type="NCBI Taxonomy" id="208439"/>
    <lineage>
        <taxon>Bacteria</taxon>
        <taxon>Bacillati</taxon>
        <taxon>Actinomycetota</taxon>
        <taxon>Actinomycetes</taxon>
        <taxon>Pseudonocardiales</taxon>
        <taxon>Pseudonocardiaceae</taxon>
        <taxon>Amycolatopsis</taxon>
        <taxon>Amycolatopsis japonica group</taxon>
    </lineage>
</organism>
<gene>
    <name evidence="1" type="ORF">AJAP_23325</name>
</gene>
<dbReference type="InterPro" id="IPR057705">
    <property type="entry name" value="DUF7945"/>
</dbReference>